<keyword evidence="2" id="KW-0812">Transmembrane</keyword>
<sequence>MTPTDASSSRPSDGSGSEPDPTGMRALLSSLPDPGPMPEDLVRRIEARLAVEAHAASAAGSGDRSADRLVDLAAERSSRRPARTVALLGVAAAGLLATTLGIGQLVDGGLLGSRTAPDSAASYPTGTSTLADDDEAMDMAGAGADDAADGAGPEQAGGDVATEEMGAAGSAADDGSDADAGSEEAAAALAAPAGMPGELVVLPALGEVTTEDYRERLEARAGSPATPSADLTREEVEACWSATGSPHRWDTLHAARADLDEQPTVVLVARSGDRGESFLLPFDCTSPPGTGDPLHTTVPLDHVVWDADD</sequence>
<evidence type="ECO:0000313" key="4">
    <source>
        <dbReference type="Proteomes" id="UP001589613"/>
    </source>
</evidence>
<dbReference type="RefSeq" id="WP_075959245.1">
    <property type="nucleotide sequence ID" value="NZ_JBHMAX010000013.1"/>
</dbReference>
<evidence type="ECO:0000313" key="3">
    <source>
        <dbReference type="EMBL" id="MFB9731628.1"/>
    </source>
</evidence>
<dbReference type="EMBL" id="JBHMAX010000013">
    <property type="protein sequence ID" value="MFB9731628.1"/>
    <property type="molecule type" value="Genomic_DNA"/>
</dbReference>
<feature type="compositionally biased region" description="Low complexity" evidence="1">
    <location>
        <begin position="164"/>
        <end position="173"/>
    </location>
</feature>
<evidence type="ECO:0000256" key="2">
    <source>
        <dbReference type="SAM" id="Phobius"/>
    </source>
</evidence>
<feature type="transmembrane region" description="Helical" evidence="2">
    <location>
        <begin position="85"/>
        <end position="106"/>
    </location>
</feature>
<evidence type="ECO:0000256" key="1">
    <source>
        <dbReference type="SAM" id="MobiDB-lite"/>
    </source>
</evidence>
<reference evidence="3 4" key="1">
    <citation type="submission" date="2024-09" db="EMBL/GenBank/DDBJ databases">
        <authorList>
            <person name="Sun Q."/>
            <person name="Mori K."/>
        </authorList>
    </citation>
    <scope>NUCLEOTIDE SEQUENCE [LARGE SCALE GENOMIC DNA]</scope>
    <source>
        <strain evidence="3 4">JCM 12763</strain>
    </source>
</reference>
<dbReference type="Proteomes" id="UP001589613">
    <property type="component" value="Unassembled WGS sequence"/>
</dbReference>
<name>A0ABV5V1E0_9MICO</name>
<keyword evidence="2" id="KW-1133">Transmembrane helix</keyword>
<organism evidence="3 4">
    <name type="scientific">Ornithinimicrobium kibberense</name>
    <dbReference type="NCBI Taxonomy" id="282060"/>
    <lineage>
        <taxon>Bacteria</taxon>
        <taxon>Bacillati</taxon>
        <taxon>Actinomycetota</taxon>
        <taxon>Actinomycetes</taxon>
        <taxon>Micrococcales</taxon>
        <taxon>Ornithinimicrobiaceae</taxon>
        <taxon>Ornithinimicrobium</taxon>
    </lineage>
</organism>
<feature type="region of interest" description="Disordered" evidence="1">
    <location>
        <begin position="164"/>
        <end position="190"/>
    </location>
</feature>
<protein>
    <submittedName>
        <fullName evidence="3">Uncharacterized protein</fullName>
    </submittedName>
</protein>
<gene>
    <name evidence="3" type="ORF">ACFFN0_06200</name>
</gene>
<feature type="compositionally biased region" description="Low complexity" evidence="1">
    <location>
        <begin position="1"/>
        <end position="23"/>
    </location>
</feature>
<proteinExistence type="predicted"/>
<feature type="region of interest" description="Disordered" evidence="1">
    <location>
        <begin position="140"/>
        <end position="159"/>
    </location>
</feature>
<accession>A0ABV5V1E0</accession>
<feature type="region of interest" description="Disordered" evidence="1">
    <location>
        <begin position="1"/>
        <end position="39"/>
    </location>
</feature>
<comment type="caution">
    <text evidence="3">The sequence shown here is derived from an EMBL/GenBank/DDBJ whole genome shotgun (WGS) entry which is preliminary data.</text>
</comment>
<keyword evidence="2" id="KW-0472">Membrane</keyword>
<keyword evidence="4" id="KW-1185">Reference proteome</keyword>